<dbReference type="Proteomes" id="UP000295765">
    <property type="component" value="Unassembled WGS sequence"/>
</dbReference>
<keyword evidence="1" id="KW-0472">Membrane</keyword>
<accession>A0A4R2KZX8</accession>
<keyword evidence="3" id="KW-1185">Reference proteome</keyword>
<proteinExistence type="predicted"/>
<comment type="caution">
    <text evidence="2">The sequence shown here is derived from an EMBL/GenBank/DDBJ whole genome shotgun (WGS) entry which is preliminary data.</text>
</comment>
<dbReference type="AlphaFoldDB" id="A0A4R2KZX8"/>
<dbReference type="EMBL" id="SLWY01000017">
    <property type="protein sequence ID" value="TCO79694.1"/>
    <property type="molecule type" value="Genomic_DNA"/>
</dbReference>
<protein>
    <submittedName>
        <fullName evidence="2">Uncharacterized protein</fullName>
    </submittedName>
</protein>
<evidence type="ECO:0000313" key="2">
    <source>
        <dbReference type="EMBL" id="TCO79694.1"/>
    </source>
</evidence>
<sequence>MIAFALPGLVRRFAAARGRGCGPARFAALAGAIYVLGCAGWLLRGRDAAPHDD</sequence>
<name>A0A4R2KZX8_9GAMM</name>
<keyword evidence="1" id="KW-1133">Transmembrane helix</keyword>
<reference evidence="2 3" key="1">
    <citation type="submission" date="2019-03" db="EMBL/GenBank/DDBJ databases">
        <title>Genomic Encyclopedia of Type Strains, Phase IV (KMG-IV): sequencing the most valuable type-strain genomes for metagenomic binning, comparative biology and taxonomic classification.</title>
        <authorList>
            <person name="Goeker M."/>
        </authorList>
    </citation>
    <scope>NUCLEOTIDE SEQUENCE [LARGE SCALE GENOMIC DNA]</scope>
    <source>
        <strain evidence="2 3">DSM 25287</strain>
    </source>
</reference>
<dbReference type="RefSeq" id="WP_165904165.1">
    <property type="nucleotide sequence ID" value="NZ_SLWY01000017.1"/>
</dbReference>
<evidence type="ECO:0000256" key="1">
    <source>
        <dbReference type="SAM" id="Phobius"/>
    </source>
</evidence>
<evidence type="ECO:0000313" key="3">
    <source>
        <dbReference type="Proteomes" id="UP000295765"/>
    </source>
</evidence>
<keyword evidence="1" id="KW-0812">Transmembrane</keyword>
<organism evidence="2 3">
    <name type="scientific">Plasticicumulans lactativorans</name>
    <dbReference type="NCBI Taxonomy" id="1133106"/>
    <lineage>
        <taxon>Bacteria</taxon>
        <taxon>Pseudomonadati</taxon>
        <taxon>Pseudomonadota</taxon>
        <taxon>Gammaproteobacteria</taxon>
        <taxon>Candidatus Competibacteraceae</taxon>
        <taxon>Plasticicumulans</taxon>
    </lineage>
</organism>
<gene>
    <name evidence="2" type="ORF">EV699_1173</name>
</gene>
<feature type="transmembrane region" description="Helical" evidence="1">
    <location>
        <begin position="24"/>
        <end position="43"/>
    </location>
</feature>